<dbReference type="InterPro" id="IPR004378">
    <property type="entry name" value="F420H2_quin_Rdtase"/>
</dbReference>
<dbReference type="Pfam" id="PF04075">
    <property type="entry name" value="F420H2_quin_red"/>
    <property type="match status" value="1"/>
</dbReference>
<evidence type="ECO:0008006" key="2">
    <source>
        <dbReference type="Google" id="ProtNLM"/>
    </source>
</evidence>
<protein>
    <recommendedName>
        <fullName evidence="2">Nitroreductase family deazaflavin-dependent oxidoreductase</fullName>
    </recommendedName>
</protein>
<organism evidence="1">
    <name type="scientific">Nonomuraea gerenzanensis</name>
    <dbReference type="NCBI Taxonomy" id="93944"/>
    <lineage>
        <taxon>Bacteria</taxon>
        <taxon>Bacillati</taxon>
        <taxon>Actinomycetota</taxon>
        <taxon>Actinomycetes</taxon>
        <taxon>Streptosporangiales</taxon>
        <taxon>Streptosporangiaceae</taxon>
        <taxon>Nonomuraea</taxon>
    </lineage>
</organism>
<dbReference type="GO" id="GO:0016491">
    <property type="term" value="F:oxidoreductase activity"/>
    <property type="evidence" value="ECO:0007669"/>
    <property type="project" value="InterPro"/>
</dbReference>
<reference evidence="1" key="1">
    <citation type="submission" date="2016-04" db="EMBL/GenBank/DDBJ databases">
        <authorList>
            <person name="Evans L.H."/>
            <person name="Alamgir A."/>
            <person name="Owens N."/>
            <person name="Weber N.D."/>
            <person name="Virtaneva K."/>
            <person name="Barbian K."/>
            <person name="Babar A."/>
            <person name="Rosenke K."/>
        </authorList>
    </citation>
    <scope>NUCLEOTIDE SEQUENCE</scope>
    <source>
        <strain evidence="1">Nono1</strain>
    </source>
</reference>
<gene>
    <name evidence="1" type="ORF">BN4615_P6646</name>
</gene>
<evidence type="ECO:0000313" key="1">
    <source>
        <dbReference type="EMBL" id="SBO97130.1"/>
    </source>
</evidence>
<sequence length="169" mass="18797">MGHGRWLRRLYRGGRPNRVARVMNRAWNVVHSSGVVPRLVTLEVRGRRTGRIITFPLVMADHQGQRYLVAMLGQRTNWVLNVRAAGGRAVLRHGRRRSVRLVEVQPAGRAPILRRYLALAPGARPHIPVDRHAPPADFERIAAQVPVFRITAPERGASGPARTEGPASA</sequence>
<name>A0A1M4EE93_9ACTN</name>
<dbReference type="AlphaFoldDB" id="A0A1M4EE93"/>
<proteinExistence type="predicted"/>
<dbReference type="RefSeq" id="WP_225265912.1">
    <property type="nucleotide sequence ID" value="NZ_CP084058.1"/>
</dbReference>
<dbReference type="Gene3D" id="2.30.110.10">
    <property type="entry name" value="Electron Transport, Fmn-binding Protein, Chain A"/>
    <property type="match status" value="1"/>
</dbReference>
<dbReference type="InterPro" id="IPR012349">
    <property type="entry name" value="Split_barrel_FMN-bd"/>
</dbReference>
<dbReference type="EMBL" id="LT559118">
    <property type="protein sequence ID" value="SBO97130.1"/>
    <property type="molecule type" value="Genomic_DNA"/>
</dbReference>
<accession>A0A1M4EE93</accession>